<evidence type="ECO:0000256" key="5">
    <source>
        <dbReference type="SAM" id="MobiDB-lite"/>
    </source>
</evidence>
<feature type="compositionally biased region" description="Low complexity" evidence="5">
    <location>
        <begin position="439"/>
        <end position="448"/>
    </location>
</feature>
<comment type="caution">
    <text evidence="6">The sequence shown here is derived from an EMBL/GenBank/DDBJ whole genome shotgun (WGS) entry which is preliminary data.</text>
</comment>
<sequence length="465" mass="51736">MAGLQPWFTHPAITAASSEGVRTRLGISPNHESFRAGVLRTHLLTALLAHRAAQHLGVRTQVAVRWDDSDSLRSRDEYRSRLLRELTQVAQIPVEDEQRVFRQSQRGGRYQQALQRLDIQGLLVTRRGLPCFDMAATDRLMNAQGVCPRTLTASVVVNTTTILDPAQETVPLMRSDGRALWHLATVVDDIEQRTSLIVRGTDKRDATPAQVRLYWALAGGGHPPAHLFLPKLLEPEPVVPRIADLLGQGIRPSTLRYFFVEPYLDQSRPTTRPVGFSELVDQIRTVLPHHGDSLLDERRLRSLDRKASVALAPEVACQELDDRCPGASPSVLKWITQHYPRPLSQQVRLCRALTDIEIEHAPSPAQAEEALWWLDAWSCGTAKCPPPHTVRWVLTGQRDGPRASELLEVFPPELIAVRLASARQALSRSSATRRRSSVRSRPSNSSDSKSGKPTVRPVTATRTGA</sequence>
<evidence type="ECO:0000256" key="2">
    <source>
        <dbReference type="ARBA" id="ARBA00022741"/>
    </source>
</evidence>
<evidence type="ECO:0000256" key="1">
    <source>
        <dbReference type="ARBA" id="ARBA00022598"/>
    </source>
</evidence>
<name>A0A7Y9XGJ9_9ACTN</name>
<dbReference type="PANTHER" id="PTHR43311:SF2">
    <property type="entry name" value="GLUTAMATE--TRNA LIGASE, MITOCHONDRIAL-RELATED"/>
    <property type="match status" value="1"/>
</dbReference>
<evidence type="ECO:0008006" key="8">
    <source>
        <dbReference type="Google" id="ProtNLM"/>
    </source>
</evidence>
<dbReference type="EMBL" id="JACCHL010000001">
    <property type="protein sequence ID" value="NYH54035.1"/>
    <property type="molecule type" value="Genomic_DNA"/>
</dbReference>
<accession>A0A7Y9XGJ9</accession>
<keyword evidence="1" id="KW-0436">Ligase</keyword>
<proteinExistence type="predicted"/>
<dbReference type="Proteomes" id="UP000584931">
    <property type="component" value="Unassembled WGS sequence"/>
</dbReference>
<keyword evidence="4" id="KW-0030">Aminoacyl-tRNA synthetase</keyword>
<feature type="region of interest" description="Disordered" evidence="5">
    <location>
        <begin position="426"/>
        <end position="465"/>
    </location>
</feature>
<dbReference type="InterPro" id="IPR014729">
    <property type="entry name" value="Rossmann-like_a/b/a_fold"/>
</dbReference>
<evidence type="ECO:0000256" key="4">
    <source>
        <dbReference type="ARBA" id="ARBA00023146"/>
    </source>
</evidence>
<dbReference type="InterPro" id="IPR049940">
    <property type="entry name" value="GluQ/Sye"/>
</dbReference>
<evidence type="ECO:0000313" key="7">
    <source>
        <dbReference type="Proteomes" id="UP000584931"/>
    </source>
</evidence>
<dbReference type="SUPFAM" id="SSF52374">
    <property type="entry name" value="Nucleotidylyl transferase"/>
    <property type="match status" value="1"/>
</dbReference>
<dbReference type="GO" id="GO:0006424">
    <property type="term" value="P:glutamyl-tRNA aminoacylation"/>
    <property type="evidence" value="ECO:0007669"/>
    <property type="project" value="TreeGrafter"/>
</dbReference>
<keyword evidence="2" id="KW-0547">Nucleotide-binding</keyword>
<gene>
    <name evidence="6" type="ORF">HNR06_003624</name>
</gene>
<dbReference type="Gene3D" id="3.40.50.620">
    <property type="entry name" value="HUPs"/>
    <property type="match status" value="2"/>
</dbReference>
<keyword evidence="3" id="KW-0067">ATP-binding</keyword>
<evidence type="ECO:0000256" key="3">
    <source>
        <dbReference type="ARBA" id="ARBA00022840"/>
    </source>
</evidence>
<evidence type="ECO:0000313" key="6">
    <source>
        <dbReference type="EMBL" id="NYH54035.1"/>
    </source>
</evidence>
<dbReference type="PANTHER" id="PTHR43311">
    <property type="entry name" value="GLUTAMATE--TRNA LIGASE"/>
    <property type="match status" value="1"/>
</dbReference>
<protein>
    <recommendedName>
        <fullName evidence="8">Glutamate--tRNA ligase</fullName>
    </recommendedName>
</protein>
<organism evidence="6 7">
    <name type="scientific">Nocardiopsis sinuspersici</name>
    <dbReference type="NCBI Taxonomy" id="501010"/>
    <lineage>
        <taxon>Bacteria</taxon>
        <taxon>Bacillati</taxon>
        <taxon>Actinomycetota</taxon>
        <taxon>Actinomycetes</taxon>
        <taxon>Streptosporangiales</taxon>
        <taxon>Nocardiopsidaceae</taxon>
        <taxon>Nocardiopsis</taxon>
    </lineage>
</organism>
<reference evidence="6 7" key="1">
    <citation type="submission" date="2020-07" db="EMBL/GenBank/DDBJ databases">
        <title>Sequencing the genomes of 1000 actinobacteria strains.</title>
        <authorList>
            <person name="Klenk H.-P."/>
        </authorList>
    </citation>
    <scope>NUCLEOTIDE SEQUENCE [LARGE SCALE GENOMIC DNA]</scope>
    <source>
        <strain evidence="6 7">DSM 45278</strain>
    </source>
</reference>
<dbReference type="GO" id="GO:0005524">
    <property type="term" value="F:ATP binding"/>
    <property type="evidence" value="ECO:0007669"/>
    <property type="project" value="UniProtKB-KW"/>
</dbReference>
<dbReference type="GO" id="GO:0004818">
    <property type="term" value="F:glutamate-tRNA ligase activity"/>
    <property type="evidence" value="ECO:0007669"/>
    <property type="project" value="TreeGrafter"/>
</dbReference>
<dbReference type="AlphaFoldDB" id="A0A7Y9XGJ9"/>